<evidence type="ECO:0000256" key="3">
    <source>
        <dbReference type="ARBA" id="ARBA00022989"/>
    </source>
</evidence>
<evidence type="ECO:0000256" key="1">
    <source>
        <dbReference type="ARBA" id="ARBA00004141"/>
    </source>
</evidence>
<proteinExistence type="predicted"/>
<feature type="transmembrane region" description="Helical" evidence="5">
    <location>
        <begin position="15"/>
        <end position="33"/>
    </location>
</feature>
<name>A0ABR5VV67_9GAMM</name>
<evidence type="ECO:0000256" key="5">
    <source>
        <dbReference type="SAM" id="Phobius"/>
    </source>
</evidence>
<evidence type="ECO:0008006" key="8">
    <source>
        <dbReference type="Google" id="ProtNLM"/>
    </source>
</evidence>
<dbReference type="PANTHER" id="PTHR30249:SF0">
    <property type="entry name" value="PLASTIDAL GLYCOLATE_GLYCERATE TRANSLOCATOR 1, CHLOROPLASTIC"/>
    <property type="match status" value="1"/>
</dbReference>
<feature type="transmembrane region" description="Helical" evidence="5">
    <location>
        <begin position="221"/>
        <end position="241"/>
    </location>
</feature>
<feature type="transmembrane region" description="Helical" evidence="5">
    <location>
        <begin position="163"/>
        <end position="185"/>
    </location>
</feature>
<dbReference type="EMBL" id="LVCM01000010">
    <property type="protein sequence ID" value="KYL34517.1"/>
    <property type="molecule type" value="Genomic_DNA"/>
</dbReference>
<comment type="subcellular location">
    <subcellularLocation>
        <location evidence="1">Membrane</location>
        <topology evidence="1">Multi-pass membrane protein</topology>
    </subcellularLocation>
</comment>
<organism evidence="6 7">
    <name type="scientific">Pseudoalteromonas agarivorans</name>
    <dbReference type="NCBI Taxonomy" id="176102"/>
    <lineage>
        <taxon>Bacteria</taxon>
        <taxon>Pseudomonadati</taxon>
        <taxon>Pseudomonadota</taxon>
        <taxon>Gammaproteobacteria</taxon>
        <taxon>Alteromonadales</taxon>
        <taxon>Pseudoalteromonadaceae</taxon>
        <taxon>Pseudoalteromonas</taxon>
    </lineage>
</organism>
<keyword evidence="2 5" id="KW-0812">Transmembrane</keyword>
<dbReference type="PANTHER" id="PTHR30249">
    <property type="entry name" value="PUTATIVE SEROTONIN TRANSPORTER"/>
    <property type="match status" value="1"/>
</dbReference>
<accession>A0ABR5VV67</accession>
<keyword evidence="3 5" id="KW-1133">Transmembrane helix</keyword>
<evidence type="ECO:0000313" key="7">
    <source>
        <dbReference type="Proteomes" id="UP000075621"/>
    </source>
</evidence>
<feature type="transmembrane region" description="Helical" evidence="5">
    <location>
        <begin position="105"/>
        <end position="128"/>
    </location>
</feature>
<protein>
    <recommendedName>
        <fullName evidence="8">TIGR00659 family protein</fullName>
    </recommendedName>
</protein>
<dbReference type="Proteomes" id="UP000075621">
    <property type="component" value="Unassembled WGS sequence"/>
</dbReference>
<feature type="transmembrane region" description="Helical" evidence="5">
    <location>
        <begin position="45"/>
        <end position="64"/>
    </location>
</feature>
<keyword evidence="4 5" id="KW-0472">Membrane</keyword>
<evidence type="ECO:0000256" key="4">
    <source>
        <dbReference type="ARBA" id="ARBA00023136"/>
    </source>
</evidence>
<dbReference type="InterPro" id="IPR007300">
    <property type="entry name" value="CidB/LrgB"/>
</dbReference>
<sequence>MLKVKITMTELHLTLWYLTTPAIILLFLLLRAFNKHWQHSIVKSLTNPVFLSIAIIALVLVNLKLPYADFSTHSQLLSWLLEPAIVALALPLYQQFIHVRKNLLLIVSTCSLGIINATVVAFILSILFDVPANLSASVAALSVTTPISLIVTESLGGISSLAAALVIFIGLLGALFGLMLIKWVGVNNHQAQGIAMGTACHAIGTAAALDEHPKIGAFSSVAMALSALLTAIIVPVLYPFLVNTLL</sequence>
<feature type="transmembrane region" description="Helical" evidence="5">
    <location>
        <begin position="134"/>
        <end position="151"/>
    </location>
</feature>
<comment type="caution">
    <text evidence="6">The sequence shown here is derived from an EMBL/GenBank/DDBJ whole genome shotgun (WGS) entry which is preliminary data.</text>
</comment>
<feature type="transmembrane region" description="Helical" evidence="5">
    <location>
        <begin position="76"/>
        <end position="93"/>
    </location>
</feature>
<evidence type="ECO:0000313" key="6">
    <source>
        <dbReference type="EMBL" id="KYL34517.1"/>
    </source>
</evidence>
<reference evidence="6 7" key="1">
    <citation type="submission" date="2016-03" db="EMBL/GenBank/DDBJ databases">
        <authorList>
            <person name="Zhang H."/>
            <person name="Liu R."/>
            <person name="Wang M."/>
            <person name="Wang H."/>
            <person name="Wang L."/>
            <person name="Song L."/>
        </authorList>
    </citation>
    <scope>NUCLEOTIDE SEQUENCE [LARGE SCALE GENOMIC DNA]</scope>
    <source>
        <strain evidence="6 7">DSM 16098</strain>
    </source>
</reference>
<dbReference type="Pfam" id="PF04172">
    <property type="entry name" value="LrgB"/>
    <property type="match status" value="1"/>
</dbReference>
<gene>
    <name evidence="6" type="ORF">A2I98_10380</name>
</gene>
<evidence type="ECO:0000256" key="2">
    <source>
        <dbReference type="ARBA" id="ARBA00022692"/>
    </source>
</evidence>